<evidence type="ECO:0000313" key="2">
    <source>
        <dbReference type="Proteomes" id="UP000204502"/>
    </source>
</evidence>
<reference evidence="1 2" key="1">
    <citation type="journal article" date="2016" name="Genome Announc.">
        <title>Complete Genome Sequence of Bacillus megaterium Bacteriophage Eldridge.</title>
        <authorList>
            <person name="Reveille A.M."/>
            <person name="Eldridge K.A."/>
            <person name="Temple L.M."/>
        </authorList>
    </citation>
    <scope>NUCLEOTIDE SEQUENCE [LARGE SCALE GENOMIC DNA]</scope>
</reference>
<sequence length="61" mass="7087">MGNRIRSSKDLDDGDAFYVYLKLKEAGFDSNKLPEILRELELERERPTACVTVQSLIREEK</sequence>
<dbReference type="EMBL" id="KU253712">
    <property type="protein sequence ID" value="AMB18753.1"/>
    <property type="molecule type" value="Genomic_DNA"/>
</dbReference>
<dbReference type="Proteomes" id="UP000204502">
    <property type="component" value="Segment"/>
</dbReference>
<keyword evidence="2" id="KW-1185">Reference proteome</keyword>
<organism evidence="1 2">
    <name type="scientific">Bacillus phage Eldridge</name>
    <dbReference type="NCBI Taxonomy" id="1776293"/>
    <lineage>
        <taxon>Viruses</taxon>
        <taxon>Duplodnaviria</taxon>
        <taxon>Heunggongvirae</taxon>
        <taxon>Uroviricota</taxon>
        <taxon>Caudoviricetes</taxon>
        <taxon>Herelleviridae</taxon>
        <taxon>Bastillevirinae</taxon>
        <taxon>Eldridgevirus</taxon>
        <taxon>Eldridgevirus eldridge</taxon>
    </lineage>
</organism>
<dbReference type="RefSeq" id="YP_009274877.1">
    <property type="nucleotide sequence ID" value="NC_030920.1"/>
</dbReference>
<name>A0A0Y0AGU3_9CAUD</name>
<gene>
    <name evidence="1" type="ORF">Eldridge_0173</name>
</gene>
<dbReference type="GeneID" id="28801832"/>
<evidence type="ECO:0000313" key="1">
    <source>
        <dbReference type="EMBL" id="AMB18753.1"/>
    </source>
</evidence>
<protein>
    <submittedName>
        <fullName evidence="1">Uncharacterized protein</fullName>
    </submittedName>
</protein>
<proteinExistence type="predicted"/>
<dbReference type="KEGG" id="vg:28801832"/>
<accession>A0A0Y0AGU3</accession>